<name>A0ABR2RS49_9ROSI</name>
<keyword evidence="3" id="KW-1185">Reference proteome</keyword>
<keyword evidence="1" id="KW-1133">Transmembrane helix</keyword>
<accession>A0ABR2RS49</accession>
<evidence type="ECO:0000313" key="2">
    <source>
        <dbReference type="EMBL" id="KAK9015651.1"/>
    </source>
</evidence>
<evidence type="ECO:0000313" key="3">
    <source>
        <dbReference type="Proteomes" id="UP001396334"/>
    </source>
</evidence>
<organism evidence="2 3">
    <name type="scientific">Hibiscus sabdariffa</name>
    <name type="common">roselle</name>
    <dbReference type="NCBI Taxonomy" id="183260"/>
    <lineage>
        <taxon>Eukaryota</taxon>
        <taxon>Viridiplantae</taxon>
        <taxon>Streptophyta</taxon>
        <taxon>Embryophyta</taxon>
        <taxon>Tracheophyta</taxon>
        <taxon>Spermatophyta</taxon>
        <taxon>Magnoliopsida</taxon>
        <taxon>eudicotyledons</taxon>
        <taxon>Gunneridae</taxon>
        <taxon>Pentapetalae</taxon>
        <taxon>rosids</taxon>
        <taxon>malvids</taxon>
        <taxon>Malvales</taxon>
        <taxon>Malvaceae</taxon>
        <taxon>Malvoideae</taxon>
        <taxon>Hibiscus</taxon>
    </lineage>
</organism>
<protein>
    <submittedName>
        <fullName evidence="2">Uncharacterized protein</fullName>
    </submittedName>
</protein>
<dbReference type="EMBL" id="JBBPBN010000021">
    <property type="protein sequence ID" value="KAK9015651.1"/>
    <property type="molecule type" value="Genomic_DNA"/>
</dbReference>
<keyword evidence="1" id="KW-0812">Transmembrane</keyword>
<proteinExistence type="predicted"/>
<gene>
    <name evidence="2" type="ORF">V6N11_006748</name>
</gene>
<keyword evidence="1" id="KW-0472">Membrane</keyword>
<dbReference type="Proteomes" id="UP001396334">
    <property type="component" value="Unassembled WGS sequence"/>
</dbReference>
<comment type="caution">
    <text evidence="2">The sequence shown here is derived from an EMBL/GenBank/DDBJ whole genome shotgun (WGS) entry which is preliminary data.</text>
</comment>
<sequence length="88" mass="10209">MSIVLKIWKRLVVTFFSMSVALFLYLVATVVIVLIWRLSVKDAGNSKYFLFFGCLDLNGARQRSSGFIKLMIETICTRRNRDHLFTTK</sequence>
<feature type="transmembrane region" description="Helical" evidence="1">
    <location>
        <begin position="12"/>
        <end position="36"/>
    </location>
</feature>
<reference evidence="2 3" key="1">
    <citation type="journal article" date="2024" name="G3 (Bethesda)">
        <title>Genome assembly of Hibiscus sabdariffa L. provides insights into metabolisms of medicinal natural products.</title>
        <authorList>
            <person name="Kim T."/>
        </authorList>
    </citation>
    <scope>NUCLEOTIDE SEQUENCE [LARGE SCALE GENOMIC DNA]</scope>
    <source>
        <strain evidence="2">TK-2024</strain>
        <tissue evidence="2">Old leaves</tissue>
    </source>
</reference>
<evidence type="ECO:0000256" key="1">
    <source>
        <dbReference type="SAM" id="Phobius"/>
    </source>
</evidence>